<dbReference type="Pfam" id="PF05971">
    <property type="entry name" value="Methyltransf_10"/>
    <property type="match status" value="1"/>
</dbReference>
<gene>
    <name evidence="6" type="primary">rlmF</name>
    <name evidence="6" type="ORF">E4021_01155</name>
</gene>
<comment type="caution">
    <text evidence="6">The sequence shown here is derived from an EMBL/GenBank/DDBJ whole genome shotgun (WGS) entry which is preliminary data.</text>
</comment>
<evidence type="ECO:0000256" key="4">
    <source>
        <dbReference type="ARBA" id="ARBA00022679"/>
    </source>
</evidence>
<name>A0A4S4NMS2_9BACT</name>
<reference evidence="6 7" key="1">
    <citation type="submission" date="2019-04" db="EMBL/GenBank/DDBJ databases">
        <title>Lewinella litorea sp. nov., isolated from a marine sand.</title>
        <authorList>
            <person name="Yoon J.-H."/>
        </authorList>
    </citation>
    <scope>NUCLEOTIDE SEQUENCE [LARGE SCALE GENOMIC DNA]</scope>
    <source>
        <strain evidence="6 7">HSMS-39</strain>
    </source>
</reference>
<dbReference type="GO" id="GO:0052907">
    <property type="term" value="F:23S rRNA (adenine(1618)-N(6))-methyltransferase activity"/>
    <property type="evidence" value="ECO:0007669"/>
    <property type="project" value="UniProtKB-EC"/>
</dbReference>
<evidence type="ECO:0000256" key="1">
    <source>
        <dbReference type="ARBA" id="ARBA00022490"/>
    </source>
</evidence>
<dbReference type="Proteomes" id="UP000308528">
    <property type="component" value="Unassembled WGS sequence"/>
</dbReference>
<dbReference type="CDD" id="cd02440">
    <property type="entry name" value="AdoMet_MTases"/>
    <property type="match status" value="1"/>
</dbReference>
<dbReference type="SUPFAM" id="SSF53335">
    <property type="entry name" value="S-adenosyl-L-methionine-dependent methyltransferases"/>
    <property type="match status" value="1"/>
</dbReference>
<sequence length="281" mass="31860">MHPRNRYRDKHDFPALCKLEPRLEAFLAPNPAGKLSLDFTRREALLLLNRTLLMRDYGLQHWDVPAGHLVPPLPGRLDYVHTLADLVPHARRVLDVGTGASVIYPILAVREYDWTVVGSEVNPESLRVAQAIVKFNPVLRGRVQLRQQTDPVRLFTGVVEPGEYFDATLCNPPFYADRSSAERAGRKKWEKLGRQDAGLSFGGADSELWTPGGELAFLRRMIRESDAYRTQVGWFTTLVSKKGYLDSARHELDRLEGARVRVMPMAQGNKKSRILAWTFGE</sequence>
<dbReference type="InterPro" id="IPR029063">
    <property type="entry name" value="SAM-dependent_MTases_sf"/>
</dbReference>
<dbReference type="EC" id="2.1.1.181" evidence="6"/>
<dbReference type="GO" id="GO:0070475">
    <property type="term" value="P:rRNA base methylation"/>
    <property type="evidence" value="ECO:0007669"/>
    <property type="project" value="TreeGrafter"/>
</dbReference>
<evidence type="ECO:0000256" key="3">
    <source>
        <dbReference type="ARBA" id="ARBA00022603"/>
    </source>
</evidence>
<dbReference type="InterPro" id="IPR010286">
    <property type="entry name" value="METTL16/RlmF"/>
</dbReference>
<dbReference type="Gene3D" id="3.40.50.150">
    <property type="entry name" value="Vaccinia Virus protein VP39"/>
    <property type="match status" value="1"/>
</dbReference>
<keyword evidence="7" id="KW-1185">Reference proteome</keyword>
<protein>
    <submittedName>
        <fullName evidence="6">23S rRNA (Adenine(1618)-N(6))-methyltransferase RlmF</fullName>
        <ecNumber evidence="6">2.1.1.181</ecNumber>
    </submittedName>
</protein>
<keyword evidence="1" id="KW-0963">Cytoplasm</keyword>
<evidence type="ECO:0000313" key="6">
    <source>
        <dbReference type="EMBL" id="THH41234.1"/>
    </source>
</evidence>
<dbReference type="PANTHER" id="PTHR13393:SF0">
    <property type="entry name" value="RNA N6-ADENOSINE-METHYLTRANSFERASE METTL16"/>
    <property type="match status" value="1"/>
</dbReference>
<dbReference type="InterPro" id="IPR016909">
    <property type="entry name" value="rRNA_lsu_MeTfrase_F"/>
</dbReference>
<organism evidence="6 7">
    <name type="scientific">Neolewinella litorea</name>
    <dbReference type="NCBI Taxonomy" id="2562452"/>
    <lineage>
        <taxon>Bacteria</taxon>
        <taxon>Pseudomonadati</taxon>
        <taxon>Bacteroidota</taxon>
        <taxon>Saprospiria</taxon>
        <taxon>Saprospirales</taxon>
        <taxon>Lewinellaceae</taxon>
        <taxon>Neolewinella</taxon>
    </lineage>
</organism>
<keyword evidence="3 6" id="KW-0489">Methyltransferase</keyword>
<dbReference type="RefSeq" id="WP_136456060.1">
    <property type="nucleotide sequence ID" value="NZ_SRSF01000001.1"/>
</dbReference>
<keyword evidence="5" id="KW-0949">S-adenosyl-L-methionine</keyword>
<dbReference type="EMBL" id="SRSF01000001">
    <property type="protein sequence ID" value="THH41234.1"/>
    <property type="molecule type" value="Genomic_DNA"/>
</dbReference>
<dbReference type="NCBIfam" id="NF008725">
    <property type="entry name" value="PRK11727.1"/>
    <property type="match status" value="1"/>
</dbReference>
<accession>A0A4S4NMS2</accession>
<dbReference type="AlphaFoldDB" id="A0A4S4NMS2"/>
<evidence type="ECO:0000256" key="5">
    <source>
        <dbReference type="ARBA" id="ARBA00022691"/>
    </source>
</evidence>
<keyword evidence="4 6" id="KW-0808">Transferase</keyword>
<keyword evidence="2" id="KW-0698">rRNA processing</keyword>
<dbReference type="PIRSF" id="PIRSF029038">
    <property type="entry name" value="Mtase_YbiN_prd"/>
    <property type="match status" value="1"/>
</dbReference>
<dbReference type="GO" id="GO:0005737">
    <property type="term" value="C:cytoplasm"/>
    <property type="evidence" value="ECO:0007669"/>
    <property type="project" value="InterPro"/>
</dbReference>
<evidence type="ECO:0000256" key="2">
    <source>
        <dbReference type="ARBA" id="ARBA00022552"/>
    </source>
</evidence>
<proteinExistence type="predicted"/>
<evidence type="ECO:0000313" key="7">
    <source>
        <dbReference type="Proteomes" id="UP000308528"/>
    </source>
</evidence>
<dbReference type="OrthoDB" id="1115728at2"/>
<dbReference type="PANTHER" id="PTHR13393">
    <property type="entry name" value="SAM-DEPENDENT METHYLTRANSFERASE"/>
    <property type="match status" value="1"/>
</dbReference>